<dbReference type="SUPFAM" id="SSF48208">
    <property type="entry name" value="Six-hairpin glycosidases"/>
    <property type="match status" value="1"/>
</dbReference>
<evidence type="ECO:0000313" key="4">
    <source>
        <dbReference type="Proteomes" id="UP001596513"/>
    </source>
</evidence>
<dbReference type="InterPro" id="IPR008928">
    <property type="entry name" value="6-hairpin_glycosidase_sf"/>
</dbReference>
<reference evidence="4" key="1">
    <citation type="journal article" date="2019" name="Int. J. Syst. Evol. Microbiol.">
        <title>The Global Catalogue of Microorganisms (GCM) 10K type strain sequencing project: providing services to taxonomists for standard genome sequencing and annotation.</title>
        <authorList>
            <consortium name="The Broad Institute Genomics Platform"/>
            <consortium name="The Broad Institute Genome Sequencing Center for Infectious Disease"/>
            <person name="Wu L."/>
            <person name="Ma J."/>
        </authorList>
    </citation>
    <scope>NUCLEOTIDE SEQUENCE [LARGE SCALE GENOMIC DNA]</scope>
    <source>
        <strain evidence="4">JCM 19635</strain>
    </source>
</reference>
<name>A0ABW2U6U9_9BACT</name>
<dbReference type="GO" id="GO:0016798">
    <property type="term" value="F:hydrolase activity, acting on glycosyl bonds"/>
    <property type="evidence" value="ECO:0007669"/>
    <property type="project" value="UniProtKB-KW"/>
</dbReference>
<dbReference type="PANTHER" id="PTHR23403">
    <property type="entry name" value="TREHALASE"/>
    <property type="match status" value="1"/>
</dbReference>
<evidence type="ECO:0000256" key="2">
    <source>
        <dbReference type="ARBA" id="ARBA00023295"/>
    </source>
</evidence>
<organism evidence="3 4">
    <name type="scientific">Hymenobacter humi</name>
    <dbReference type="NCBI Taxonomy" id="1411620"/>
    <lineage>
        <taxon>Bacteria</taxon>
        <taxon>Pseudomonadati</taxon>
        <taxon>Bacteroidota</taxon>
        <taxon>Cytophagia</taxon>
        <taxon>Cytophagales</taxon>
        <taxon>Hymenobacteraceae</taxon>
        <taxon>Hymenobacter</taxon>
    </lineage>
</organism>
<dbReference type="Pfam" id="PF01204">
    <property type="entry name" value="Trehalase"/>
    <property type="match status" value="1"/>
</dbReference>
<dbReference type="EMBL" id="JBHTEK010000001">
    <property type="protein sequence ID" value="MFC7668151.1"/>
    <property type="molecule type" value="Genomic_DNA"/>
</dbReference>
<dbReference type="Proteomes" id="UP001596513">
    <property type="component" value="Unassembled WGS sequence"/>
</dbReference>
<evidence type="ECO:0000256" key="1">
    <source>
        <dbReference type="ARBA" id="ARBA00022801"/>
    </source>
</evidence>
<dbReference type="InterPro" id="IPR001661">
    <property type="entry name" value="Glyco_hydro_37"/>
</dbReference>
<dbReference type="Gene3D" id="1.50.10.10">
    <property type="match status" value="1"/>
</dbReference>
<comment type="caution">
    <text evidence="3">The sequence shown here is derived from an EMBL/GenBank/DDBJ whole genome shotgun (WGS) entry which is preliminary data.</text>
</comment>
<dbReference type="RefSeq" id="WP_380203239.1">
    <property type="nucleotide sequence ID" value="NZ_JBHTEK010000001.1"/>
</dbReference>
<accession>A0ABW2U6U9</accession>
<keyword evidence="4" id="KW-1185">Reference proteome</keyword>
<evidence type="ECO:0000313" key="3">
    <source>
        <dbReference type="EMBL" id="MFC7668151.1"/>
    </source>
</evidence>
<dbReference type="InterPro" id="IPR012341">
    <property type="entry name" value="6hp_glycosidase-like_sf"/>
</dbReference>
<dbReference type="PANTHER" id="PTHR23403:SF1">
    <property type="entry name" value="TREHALASE"/>
    <property type="match status" value="1"/>
</dbReference>
<dbReference type="InterPro" id="IPR018232">
    <property type="entry name" value="Glyco_hydro_37_CS"/>
</dbReference>
<keyword evidence="2 3" id="KW-0326">Glycosidase</keyword>
<keyword evidence="1" id="KW-0378">Hydrolase</keyword>
<dbReference type="PROSITE" id="PS00927">
    <property type="entry name" value="TREHALASE_1"/>
    <property type="match status" value="1"/>
</dbReference>
<gene>
    <name evidence="3" type="ORF">ACFQT0_12715</name>
</gene>
<proteinExistence type="predicted"/>
<sequence length="144" mass="15949">MQLGRVFPDNKTFVDAAPRQRPATILAAWNREKSQPGFKLKAFVAAHFVVPTDSTTAFQSNLKAGLRRHLDTLWTVLARPAAPPIDTNDSLAAYRSLLPLPKPYIVPGGRFREVYYWDSYFTMLGLAEAGKNHCCSPSPTTSPS</sequence>
<protein>
    <submittedName>
        <fullName evidence="3">Trehalase family glycosidase</fullName>
    </submittedName>
</protein>